<evidence type="ECO:0000313" key="1">
    <source>
        <dbReference type="EMBL" id="SFV52667.1"/>
    </source>
</evidence>
<dbReference type="Gene3D" id="3.40.50.1820">
    <property type="entry name" value="alpha/beta hydrolase"/>
    <property type="match status" value="1"/>
</dbReference>
<sequence>MEMLKKYECNKIEFGKYLLLVQKGDDVLDYRDAIKKIPNAKMIIEERGTHQFERIERHFEKIKDFFEFL</sequence>
<name>A0A1W1BGM8_9ZZZZ</name>
<dbReference type="Pfam" id="PF05728">
    <property type="entry name" value="UPF0227"/>
    <property type="match status" value="1"/>
</dbReference>
<dbReference type="EMBL" id="FPHE01000036">
    <property type="protein sequence ID" value="SFV52667.1"/>
    <property type="molecule type" value="Genomic_DNA"/>
</dbReference>
<protein>
    <submittedName>
        <fullName evidence="1">Putative esterase, fig/349521.5.peg.5248 homolog</fullName>
    </submittedName>
</protein>
<accession>A0A1W1BGM8</accession>
<reference evidence="1" key="1">
    <citation type="submission" date="2016-10" db="EMBL/GenBank/DDBJ databases">
        <authorList>
            <person name="de Groot N.N."/>
        </authorList>
    </citation>
    <scope>NUCLEOTIDE SEQUENCE</scope>
</reference>
<dbReference type="InterPro" id="IPR029058">
    <property type="entry name" value="AB_hydrolase_fold"/>
</dbReference>
<organism evidence="1">
    <name type="scientific">hydrothermal vent metagenome</name>
    <dbReference type="NCBI Taxonomy" id="652676"/>
    <lineage>
        <taxon>unclassified sequences</taxon>
        <taxon>metagenomes</taxon>
        <taxon>ecological metagenomes</taxon>
    </lineage>
</organism>
<dbReference type="InterPro" id="IPR008886">
    <property type="entry name" value="UPF0227/Esterase_YqiA"/>
</dbReference>
<gene>
    <name evidence="1" type="ORF">MNB_SV-12-28</name>
</gene>
<proteinExistence type="predicted"/>
<dbReference type="AlphaFoldDB" id="A0A1W1BGM8"/>